<keyword evidence="3" id="KW-1185">Reference proteome</keyword>
<reference evidence="2 3" key="1">
    <citation type="journal article" date="2016" name="G3 (Bethesda)">
        <title>First Draft Assembly and Annotation of the Genome of a California Endemic Oak Quercus lobata Nee (Fagaceae).</title>
        <authorList>
            <person name="Sork V.L."/>
            <person name="Fitz-Gibbon S.T."/>
            <person name="Puiu D."/>
            <person name="Crepeau M."/>
            <person name="Gugger P.F."/>
            <person name="Sherman R."/>
            <person name="Stevens K."/>
            <person name="Langley C.H."/>
            <person name="Pellegrini M."/>
            <person name="Salzberg S.L."/>
        </authorList>
    </citation>
    <scope>NUCLEOTIDE SEQUENCE [LARGE SCALE GENOMIC DNA]</scope>
    <source>
        <strain evidence="2 3">cv. SW786</strain>
    </source>
</reference>
<sequence length="479" mass="52787">MGDNLGGAIRRCWGAISERVDRCWGAISLATWERWIEDVGDGMGFAGMRESFALVDRVHAELKVGGGEVEWIGYGGAACRSVGDLGPAFACGVELHLSLIVVHQFSKEMASPNNGITNAHKLKIEALLTVIPYKLIDQKPVRRVLATDPAGSGVFRRCLHVVLYYKNVSEEDSGSLFAGWAKESLARALCEQPLLSGRLRRGEDGNGELEIVSNDSNARLVEAQVDITLSEFLEMKEKEEAEAQLVSWNDIDEHNPQFSPLFYVQVTNFRCGGYSVGISCSLLLADILVKDNFLNNWANMHNNILSNNNESTKPIFYLPNHKTNGHSPANIISRSPRNDCGQTMHFKVTTNEIANLDYGEFCKSLALLCIEETERRLGSTMASEFSLFVKENSEVIEIAKYSRHGHVNPQLSLKTQVTCAGWDECLGATEVAFRDGNKPMHVSCWIGSIFDGLVIAIPPLNQATLGANILVTIPNENKL</sequence>
<dbReference type="PANTHER" id="PTHR31642:SF299">
    <property type="entry name" value="OS02G0653400 PROTEIN"/>
    <property type="match status" value="1"/>
</dbReference>
<accession>A0A7N2N2I5</accession>
<proteinExistence type="inferred from homology"/>
<dbReference type="EnsemblPlants" id="QL12p009487:mrna">
    <property type="protein sequence ID" value="QL12p009487:mrna"/>
    <property type="gene ID" value="QL12p009487"/>
</dbReference>
<dbReference type="EMBL" id="LRBV02000012">
    <property type="status" value="NOT_ANNOTATED_CDS"/>
    <property type="molecule type" value="Genomic_DNA"/>
</dbReference>
<dbReference type="Pfam" id="PF02458">
    <property type="entry name" value="Transferase"/>
    <property type="match status" value="1"/>
</dbReference>
<dbReference type="Proteomes" id="UP000594261">
    <property type="component" value="Chromosome 12"/>
</dbReference>
<dbReference type="Gramene" id="QL12p009487:mrna">
    <property type="protein sequence ID" value="QL12p009487:mrna"/>
    <property type="gene ID" value="QL12p009487"/>
</dbReference>
<evidence type="ECO:0000313" key="2">
    <source>
        <dbReference type="EnsemblPlants" id="QL12p009487:mrna"/>
    </source>
</evidence>
<dbReference type="InterPro" id="IPR023213">
    <property type="entry name" value="CAT-like_dom_sf"/>
</dbReference>
<name>A0A7N2N2I5_QUELO</name>
<dbReference type="InParanoid" id="A0A7N2N2I5"/>
<evidence type="ECO:0000313" key="3">
    <source>
        <dbReference type="Proteomes" id="UP000594261"/>
    </source>
</evidence>
<evidence type="ECO:0000256" key="1">
    <source>
        <dbReference type="ARBA" id="ARBA00009861"/>
    </source>
</evidence>
<reference evidence="2" key="2">
    <citation type="submission" date="2021-01" db="UniProtKB">
        <authorList>
            <consortium name="EnsemblPlants"/>
        </authorList>
    </citation>
    <scope>IDENTIFICATION</scope>
</reference>
<organism evidence="2 3">
    <name type="scientific">Quercus lobata</name>
    <name type="common">Valley oak</name>
    <dbReference type="NCBI Taxonomy" id="97700"/>
    <lineage>
        <taxon>Eukaryota</taxon>
        <taxon>Viridiplantae</taxon>
        <taxon>Streptophyta</taxon>
        <taxon>Embryophyta</taxon>
        <taxon>Tracheophyta</taxon>
        <taxon>Spermatophyta</taxon>
        <taxon>Magnoliopsida</taxon>
        <taxon>eudicotyledons</taxon>
        <taxon>Gunneridae</taxon>
        <taxon>Pentapetalae</taxon>
        <taxon>rosids</taxon>
        <taxon>fabids</taxon>
        <taxon>Fagales</taxon>
        <taxon>Fagaceae</taxon>
        <taxon>Quercus</taxon>
    </lineage>
</organism>
<comment type="similarity">
    <text evidence="1">Belongs to the plant acyltransferase family.</text>
</comment>
<dbReference type="InterPro" id="IPR050317">
    <property type="entry name" value="Plant_Fungal_Acyltransferase"/>
</dbReference>
<dbReference type="FunCoup" id="A0A7N2N2I5">
    <property type="interactions" value="371"/>
</dbReference>
<dbReference type="AlphaFoldDB" id="A0A7N2N2I5"/>
<dbReference type="GO" id="GO:0016747">
    <property type="term" value="F:acyltransferase activity, transferring groups other than amino-acyl groups"/>
    <property type="evidence" value="ECO:0007669"/>
    <property type="project" value="TreeGrafter"/>
</dbReference>
<dbReference type="PANTHER" id="PTHR31642">
    <property type="entry name" value="TRICHOTHECENE 3-O-ACETYLTRANSFERASE"/>
    <property type="match status" value="1"/>
</dbReference>
<protein>
    <submittedName>
        <fullName evidence="2">Uncharacterized protein</fullName>
    </submittedName>
</protein>
<dbReference type="Gene3D" id="3.30.559.10">
    <property type="entry name" value="Chloramphenicol acetyltransferase-like domain"/>
    <property type="match status" value="1"/>
</dbReference>
<dbReference type="OMA" id="WIINVEN"/>